<proteinExistence type="predicted"/>
<protein>
    <submittedName>
        <fullName evidence="1">Uncharacterized protein</fullName>
    </submittedName>
</protein>
<dbReference type="Proteomes" id="UP000187013">
    <property type="component" value="Unassembled WGS sequence"/>
</dbReference>
<organism evidence="1 2">
    <name type="scientific">Zygosaccharomyces rouxii</name>
    <dbReference type="NCBI Taxonomy" id="4956"/>
    <lineage>
        <taxon>Eukaryota</taxon>
        <taxon>Fungi</taxon>
        <taxon>Dikarya</taxon>
        <taxon>Ascomycota</taxon>
        <taxon>Saccharomycotina</taxon>
        <taxon>Saccharomycetes</taxon>
        <taxon>Saccharomycetales</taxon>
        <taxon>Saccharomycetaceae</taxon>
        <taxon>Zygosaccharomyces</taxon>
    </lineage>
</organism>
<evidence type="ECO:0000313" key="1">
    <source>
        <dbReference type="EMBL" id="GAV47947.1"/>
    </source>
</evidence>
<dbReference type="AlphaFoldDB" id="A0A1Q2ZWW5"/>
<reference evidence="1 2" key="1">
    <citation type="submission" date="2016-08" db="EMBL/GenBank/DDBJ databases">
        <title>Draft genome sequence of allopolyploid Zygosaccharomyces rouxii.</title>
        <authorList>
            <person name="Watanabe J."/>
            <person name="Uehara K."/>
            <person name="Mogi Y."/>
            <person name="Tsukioka Y."/>
        </authorList>
    </citation>
    <scope>NUCLEOTIDE SEQUENCE [LARGE SCALE GENOMIC DNA]</scope>
    <source>
        <strain evidence="1 2">NBRC 110957</strain>
    </source>
</reference>
<evidence type="ECO:0000313" key="2">
    <source>
        <dbReference type="Proteomes" id="UP000187013"/>
    </source>
</evidence>
<accession>A0A1Q2ZWW5</accession>
<dbReference type="EMBL" id="BDGX01000009">
    <property type="protein sequence ID" value="GAV47947.1"/>
    <property type="molecule type" value="Genomic_DNA"/>
</dbReference>
<name>A0A1Q2ZWW5_ZYGRO</name>
<sequence>MGLDGKVLATLLDRCVFSGNPFSSRESGPWGIHHHAGSVWVSQLQRERSNWLVVEVGMKLSLARSLCTLFSI</sequence>
<gene>
    <name evidence="1" type="ORF">ZYGR_0I02430</name>
</gene>
<comment type="caution">
    <text evidence="1">The sequence shown here is derived from an EMBL/GenBank/DDBJ whole genome shotgun (WGS) entry which is preliminary data.</text>
</comment>